<feature type="compositionally biased region" description="Low complexity" evidence="1">
    <location>
        <begin position="129"/>
        <end position="143"/>
    </location>
</feature>
<reference evidence="2" key="1">
    <citation type="thesis" date="2021" institute="BYU ScholarsArchive" country="Provo, UT, USA">
        <title>Applications of and Algorithms for Genome Assembly and Genomic Analyses with an Emphasis on Marine Teleosts.</title>
        <authorList>
            <person name="Pickett B.D."/>
        </authorList>
    </citation>
    <scope>NUCLEOTIDE SEQUENCE</scope>
    <source>
        <strain evidence="2">HI-2016</strain>
    </source>
</reference>
<dbReference type="EMBL" id="JAFBMS010000087">
    <property type="protein sequence ID" value="KAG9337493.1"/>
    <property type="molecule type" value="Genomic_DNA"/>
</dbReference>
<feature type="compositionally biased region" description="Basic and acidic residues" evidence="1">
    <location>
        <begin position="28"/>
        <end position="50"/>
    </location>
</feature>
<gene>
    <name evidence="2" type="ORF">JZ751_028684</name>
</gene>
<comment type="caution">
    <text evidence="2">The sequence shown here is derived from an EMBL/GenBank/DDBJ whole genome shotgun (WGS) entry which is preliminary data.</text>
</comment>
<dbReference type="Proteomes" id="UP000824540">
    <property type="component" value="Unassembled WGS sequence"/>
</dbReference>
<feature type="non-terminal residue" evidence="2">
    <location>
        <position position="185"/>
    </location>
</feature>
<organism evidence="2 3">
    <name type="scientific">Albula glossodonta</name>
    <name type="common">roundjaw bonefish</name>
    <dbReference type="NCBI Taxonomy" id="121402"/>
    <lineage>
        <taxon>Eukaryota</taxon>
        <taxon>Metazoa</taxon>
        <taxon>Chordata</taxon>
        <taxon>Craniata</taxon>
        <taxon>Vertebrata</taxon>
        <taxon>Euteleostomi</taxon>
        <taxon>Actinopterygii</taxon>
        <taxon>Neopterygii</taxon>
        <taxon>Teleostei</taxon>
        <taxon>Albuliformes</taxon>
        <taxon>Albulidae</taxon>
        <taxon>Albula</taxon>
    </lineage>
</organism>
<protein>
    <submittedName>
        <fullName evidence="2">Uncharacterized protein</fullName>
    </submittedName>
</protein>
<proteinExistence type="predicted"/>
<dbReference type="AlphaFoldDB" id="A0A8T2NAL5"/>
<evidence type="ECO:0000256" key="1">
    <source>
        <dbReference type="SAM" id="MobiDB-lite"/>
    </source>
</evidence>
<evidence type="ECO:0000313" key="3">
    <source>
        <dbReference type="Proteomes" id="UP000824540"/>
    </source>
</evidence>
<feature type="region of interest" description="Disordered" evidence="1">
    <location>
        <begin position="1"/>
        <end position="110"/>
    </location>
</feature>
<sequence length="185" mass="19840">KRPSSAQHFSGAPSHKQLHTQLTQQLEDLLRERERERAGGRGEHEDEAQKEWGAGTAALTKGRTGAPAGKDPLHRSLQPTPAKASHRATPLPGCSPSVREEGCSSSAKRKVGPVEMTRCMTSFISSQYKTPTAAASGSGSGKTSTEKSRSNVAKSWMFTSMEKGTTNISGFLKSTSDSNEIEEKP</sequence>
<feature type="non-terminal residue" evidence="2">
    <location>
        <position position="1"/>
    </location>
</feature>
<name>A0A8T2NAL5_9TELE</name>
<feature type="region of interest" description="Disordered" evidence="1">
    <location>
        <begin position="126"/>
        <end position="158"/>
    </location>
</feature>
<evidence type="ECO:0000313" key="2">
    <source>
        <dbReference type="EMBL" id="KAG9337493.1"/>
    </source>
</evidence>
<keyword evidence="3" id="KW-1185">Reference proteome</keyword>
<accession>A0A8T2NAL5</accession>